<dbReference type="PANTHER" id="PTHR12128:SF66">
    <property type="entry name" value="4-HYDROXY-2-OXOGLUTARATE ALDOLASE, MITOCHONDRIAL"/>
    <property type="match status" value="1"/>
</dbReference>
<proteinExistence type="inferred from homology"/>
<sequence length="302" mass="32588">MDLSFLRGIIATTVTPFNEQEEVDEVAFVDQVRYMLSVGVDGISVGGSTGEGAILSDDELTRMCELAVQEAHGKVPVVAGIIRNSTRDAVRAARRVRDTGVQALMITPVHYHVLAPGEDGNFEFYKRIADAVDLPIIVYNVVPHNLVNANLLNRLSEIPQVAAIKQSGGDIHQLAEMVQKCGERIVVMSAVDDLLLSTYIIGAKGSIVAPSAIIPELLVAQWQAFLKQDYDTCAELHNRILPVVQAISAPNFPGKIKEAIRQLGRNPGITRSPGQVPTDGEKQVIRAALLAAGVLDEQSQAL</sequence>
<reference evidence="6 7" key="1">
    <citation type="submission" date="2015-09" db="EMBL/GenBank/DDBJ databases">
        <title>Draft genome sequence of Alicyclobacillus ferrooxydans DSM 22381.</title>
        <authorList>
            <person name="Hemp J."/>
        </authorList>
    </citation>
    <scope>NUCLEOTIDE SEQUENCE [LARGE SCALE GENOMIC DNA]</scope>
    <source>
        <strain evidence="6 7">TC-34</strain>
    </source>
</reference>
<feature type="active site" description="Proton donor/acceptor" evidence="4">
    <location>
        <position position="139"/>
    </location>
</feature>
<dbReference type="GO" id="GO:0008840">
    <property type="term" value="F:4-hydroxy-tetrahydrodipicolinate synthase activity"/>
    <property type="evidence" value="ECO:0007669"/>
    <property type="project" value="TreeGrafter"/>
</dbReference>
<dbReference type="STRING" id="471514.AN477_10480"/>
<dbReference type="PANTHER" id="PTHR12128">
    <property type="entry name" value="DIHYDRODIPICOLINATE SYNTHASE"/>
    <property type="match status" value="1"/>
</dbReference>
<evidence type="ECO:0000256" key="5">
    <source>
        <dbReference type="PIRSR" id="PIRSR001365-2"/>
    </source>
</evidence>
<evidence type="ECO:0000313" key="6">
    <source>
        <dbReference type="EMBL" id="KPV43799.1"/>
    </source>
</evidence>
<evidence type="ECO:0000256" key="3">
    <source>
        <dbReference type="PIRNR" id="PIRNR001365"/>
    </source>
</evidence>
<feature type="binding site" evidence="5">
    <location>
        <position position="49"/>
    </location>
    <ligand>
        <name>pyruvate</name>
        <dbReference type="ChEBI" id="CHEBI:15361"/>
    </ligand>
</feature>
<dbReference type="SMART" id="SM01130">
    <property type="entry name" value="DHDPS"/>
    <property type="match status" value="1"/>
</dbReference>
<dbReference type="PIRSF" id="PIRSF001365">
    <property type="entry name" value="DHDPS"/>
    <property type="match status" value="1"/>
</dbReference>
<dbReference type="Gene3D" id="3.20.20.70">
    <property type="entry name" value="Aldolase class I"/>
    <property type="match status" value="1"/>
</dbReference>
<organism evidence="6 7">
    <name type="scientific">Alicyclobacillus ferrooxydans</name>
    <dbReference type="NCBI Taxonomy" id="471514"/>
    <lineage>
        <taxon>Bacteria</taxon>
        <taxon>Bacillati</taxon>
        <taxon>Bacillota</taxon>
        <taxon>Bacilli</taxon>
        <taxon>Bacillales</taxon>
        <taxon>Alicyclobacillaceae</taxon>
        <taxon>Alicyclobacillus</taxon>
    </lineage>
</organism>
<protein>
    <recommendedName>
        <fullName evidence="8">4-hydroxy-tetrahydrodipicolinate synthase</fullName>
    </recommendedName>
</protein>
<dbReference type="RefSeq" id="WP_054969107.1">
    <property type="nucleotide sequence ID" value="NZ_LJCO01000045.1"/>
</dbReference>
<gene>
    <name evidence="6" type="ORF">AN477_10480</name>
</gene>
<dbReference type="Proteomes" id="UP000050482">
    <property type="component" value="Unassembled WGS sequence"/>
</dbReference>
<evidence type="ECO:0000256" key="2">
    <source>
        <dbReference type="ARBA" id="ARBA00023239"/>
    </source>
</evidence>
<comment type="similarity">
    <text evidence="1 3">Belongs to the DapA family.</text>
</comment>
<evidence type="ECO:0000256" key="1">
    <source>
        <dbReference type="ARBA" id="ARBA00007592"/>
    </source>
</evidence>
<dbReference type="SUPFAM" id="SSF51569">
    <property type="entry name" value="Aldolase"/>
    <property type="match status" value="1"/>
</dbReference>
<dbReference type="Pfam" id="PF00701">
    <property type="entry name" value="DHDPS"/>
    <property type="match status" value="1"/>
</dbReference>
<accession>A0A0P9EKU1</accession>
<keyword evidence="2 3" id="KW-0456">Lyase</keyword>
<dbReference type="EMBL" id="LJCO01000045">
    <property type="protein sequence ID" value="KPV43799.1"/>
    <property type="molecule type" value="Genomic_DNA"/>
</dbReference>
<feature type="binding site" evidence="5">
    <location>
        <position position="207"/>
    </location>
    <ligand>
        <name>pyruvate</name>
        <dbReference type="ChEBI" id="CHEBI:15361"/>
    </ligand>
</feature>
<dbReference type="InterPro" id="IPR002220">
    <property type="entry name" value="DapA-like"/>
</dbReference>
<evidence type="ECO:0000256" key="4">
    <source>
        <dbReference type="PIRSR" id="PIRSR001365-1"/>
    </source>
</evidence>
<dbReference type="InterPro" id="IPR013785">
    <property type="entry name" value="Aldolase_TIM"/>
</dbReference>
<evidence type="ECO:0000313" key="7">
    <source>
        <dbReference type="Proteomes" id="UP000050482"/>
    </source>
</evidence>
<dbReference type="CDD" id="cd00408">
    <property type="entry name" value="DHDPS-like"/>
    <property type="match status" value="1"/>
</dbReference>
<name>A0A0P9EKU1_9BACL</name>
<feature type="active site" description="Schiff-base intermediate with substrate" evidence="4">
    <location>
        <position position="165"/>
    </location>
</feature>
<dbReference type="PATRIC" id="fig|471514.4.peg.5153"/>
<evidence type="ECO:0008006" key="8">
    <source>
        <dbReference type="Google" id="ProtNLM"/>
    </source>
</evidence>
<dbReference type="AlphaFoldDB" id="A0A0P9EKU1"/>
<keyword evidence="7" id="KW-1185">Reference proteome</keyword>
<dbReference type="PRINTS" id="PR00146">
    <property type="entry name" value="DHPICSNTHASE"/>
</dbReference>
<comment type="caution">
    <text evidence="6">The sequence shown here is derived from an EMBL/GenBank/DDBJ whole genome shotgun (WGS) entry which is preliminary data.</text>
</comment>
<dbReference type="OrthoDB" id="9771791at2"/>